<keyword evidence="2" id="KW-1185">Reference proteome</keyword>
<gene>
    <name evidence="1" type="ORF">SAMN04489727_6234</name>
</gene>
<dbReference type="SUPFAM" id="SSF53335">
    <property type="entry name" value="S-adenosyl-L-methionine-dependent methyltransferases"/>
    <property type="match status" value="1"/>
</dbReference>
<dbReference type="InterPro" id="IPR029063">
    <property type="entry name" value="SAM-dependent_MTases_sf"/>
</dbReference>
<dbReference type="STRING" id="208445.SAMN04489727_6234"/>
<dbReference type="EMBL" id="FNSO01000004">
    <property type="protein sequence ID" value="SED06197.1"/>
    <property type="molecule type" value="Genomic_DNA"/>
</dbReference>
<sequence>MPTRIAENPAVTLDAWSAPLAADPAGAAAFLAEVADRVARRPRVLVLSGGGVAAELAELGYPVAEAGLDSLPAQRFDVVYAGSDVLCRLLVQRDQVRAVRRLAAVLRPGAALVVQGHHPDPAAWAGHPLVTGHDCARQTLFLADARVPVRYVWPAELDLMAELAELALDGRWGGWYGEAPACGSAVVSVYRS</sequence>
<dbReference type="Proteomes" id="UP000199622">
    <property type="component" value="Unassembled WGS sequence"/>
</dbReference>
<name>A0A1H4XKT0_9PSEU</name>
<dbReference type="RefSeq" id="WP_091313997.1">
    <property type="nucleotide sequence ID" value="NZ_FNSO01000004.1"/>
</dbReference>
<organism evidence="1 2">
    <name type="scientific">Amycolatopsis tolypomycina</name>
    <dbReference type="NCBI Taxonomy" id="208445"/>
    <lineage>
        <taxon>Bacteria</taxon>
        <taxon>Bacillati</taxon>
        <taxon>Actinomycetota</taxon>
        <taxon>Actinomycetes</taxon>
        <taxon>Pseudonocardiales</taxon>
        <taxon>Pseudonocardiaceae</taxon>
        <taxon>Amycolatopsis</taxon>
    </lineage>
</organism>
<evidence type="ECO:0008006" key="3">
    <source>
        <dbReference type="Google" id="ProtNLM"/>
    </source>
</evidence>
<dbReference type="OrthoDB" id="3172472at2"/>
<proteinExistence type="predicted"/>
<accession>A0A1H4XKT0</accession>
<dbReference type="AlphaFoldDB" id="A0A1H4XKT0"/>
<reference evidence="2" key="1">
    <citation type="submission" date="2016-10" db="EMBL/GenBank/DDBJ databases">
        <authorList>
            <person name="Varghese N."/>
            <person name="Submissions S."/>
        </authorList>
    </citation>
    <scope>NUCLEOTIDE SEQUENCE [LARGE SCALE GENOMIC DNA]</scope>
    <source>
        <strain evidence="2">DSM 44544</strain>
    </source>
</reference>
<dbReference type="Gene3D" id="3.40.50.150">
    <property type="entry name" value="Vaccinia Virus protein VP39"/>
    <property type="match status" value="1"/>
</dbReference>
<evidence type="ECO:0000313" key="2">
    <source>
        <dbReference type="Proteomes" id="UP000199622"/>
    </source>
</evidence>
<evidence type="ECO:0000313" key="1">
    <source>
        <dbReference type="EMBL" id="SED06197.1"/>
    </source>
</evidence>
<protein>
    <recommendedName>
        <fullName evidence="3">Methyltransferase domain-containing protein</fullName>
    </recommendedName>
</protein>